<feature type="compositionally biased region" description="Basic residues" evidence="1">
    <location>
        <begin position="7"/>
        <end position="22"/>
    </location>
</feature>
<evidence type="ECO:0000313" key="2">
    <source>
        <dbReference type="EMBL" id="KAL0056655.1"/>
    </source>
</evidence>
<dbReference type="Proteomes" id="UP001437256">
    <property type="component" value="Unassembled WGS sequence"/>
</dbReference>
<keyword evidence="3" id="KW-1185">Reference proteome</keyword>
<name>A0ABR2Z535_9AGAR</name>
<accession>A0ABR2Z535</accession>
<feature type="region of interest" description="Disordered" evidence="1">
    <location>
        <begin position="1"/>
        <end position="89"/>
    </location>
</feature>
<sequence length="162" mass="18468">MGLTRAQKSHRARAAKARRTRHPSHESTTQSDSDPEIDDSICDWDGTINHYVMDISDEDSNNSSDSEWSSESRESDEESDEEWDLESEGNCVVLERMRAEAAQELAKLLEPSATEELMKPKTDKEWKEAGKSMRGVYTGSSARTQRRKDKELRDKETKDAVE</sequence>
<dbReference type="EMBL" id="JBBXMP010001116">
    <property type="protein sequence ID" value="KAL0056655.1"/>
    <property type="molecule type" value="Genomic_DNA"/>
</dbReference>
<evidence type="ECO:0000256" key="1">
    <source>
        <dbReference type="SAM" id="MobiDB-lite"/>
    </source>
</evidence>
<feature type="compositionally biased region" description="Acidic residues" evidence="1">
    <location>
        <begin position="74"/>
        <end position="87"/>
    </location>
</feature>
<feature type="region of interest" description="Disordered" evidence="1">
    <location>
        <begin position="113"/>
        <end position="162"/>
    </location>
</feature>
<protein>
    <submittedName>
        <fullName evidence="2">Uncharacterized protein</fullName>
    </submittedName>
</protein>
<comment type="caution">
    <text evidence="2">The sequence shown here is derived from an EMBL/GenBank/DDBJ whole genome shotgun (WGS) entry which is preliminary data.</text>
</comment>
<evidence type="ECO:0000313" key="3">
    <source>
        <dbReference type="Proteomes" id="UP001437256"/>
    </source>
</evidence>
<proteinExistence type="predicted"/>
<feature type="compositionally biased region" description="Basic and acidic residues" evidence="1">
    <location>
        <begin position="148"/>
        <end position="162"/>
    </location>
</feature>
<organism evidence="2 3">
    <name type="scientific">Marasmius tenuissimus</name>
    <dbReference type="NCBI Taxonomy" id="585030"/>
    <lineage>
        <taxon>Eukaryota</taxon>
        <taxon>Fungi</taxon>
        <taxon>Dikarya</taxon>
        <taxon>Basidiomycota</taxon>
        <taxon>Agaricomycotina</taxon>
        <taxon>Agaricomycetes</taxon>
        <taxon>Agaricomycetidae</taxon>
        <taxon>Agaricales</taxon>
        <taxon>Marasmiineae</taxon>
        <taxon>Marasmiaceae</taxon>
        <taxon>Marasmius</taxon>
    </lineage>
</organism>
<feature type="compositionally biased region" description="Basic and acidic residues" evidence="1">
    <location>
        <begin position="116"/>
        <end position="131"/>
    </location>
</feature>
<gene>
    <name evidence="2" type="ORF">AAF712_016739</name>
</gene>
<reference evidence="2 3" key="1">
    <citation type="submission" date="2024-05" db="EMBL/GenBank/DDBJ databases">
        <title>A draft genome resource for the thread blight pathogen Marasmius tenuissimus strain MS-2.</title>
        <authorList>
            <person name="Yulfo-Soto G.E."/>
            <person name="Baruah I.K."/>
            <person name="Amoako-Attah I."/>
            <person name="Bukari Y."/>
            <person name="Meinhardt L.W."/>
            <person name="Bailey B.A."/>
            <person name="Cohen S.P."/>
        </authorList>
    </citation>
    <scope>NUCLEOTIDE SEQUENCE [LARGE SCALE GENOMIC DNA]</scope>
    <source>
        <strain evidence="2 3">MS-2</strain>
    </source>
</reference>
<feature type="compositionally biased region" description="Acidic residues" evidence="1">
    <location>
        <begin position="33"/>
        <end position="42"/>
    </location>
</feature>